<dbReference type="OrthoDB" id="9811073at2"/>
<dbReference type="Pfam" id="PF13177">
    <property type="entry name" value="DNA_pol3_delta2"/>
    <property type="match status" value="1"/>
</dbReference>
<evidence type="ECO:0000313" key="2">
    <source>
        <dbReference type="Proteomes" id="UP000257017"/>
    </source>
</evidence>
<dbReference type="InterPro" id="IPR027417">
    <property type="entry name" value="P-loop_NTPase"/>
</dbReference>
<dbReference type="Gene3D" id="3.40.50.300">
    <property type="entry name" value="P-loop containing nucleotide triphosphate hydrolases"/>
    <property type="match status" value="1"/>
</dbReference>
<dbReference type="RefSeq" id="WP_158380329.1">
    <property type="nucleotide sequence ID" value="NZ_CP028359.1"/>
</dbReference>
<protein>
    <submittedName>
        <fullName evidence="1">DNA polymerase III delta prime subunit</fullName>
    </submittedName>
</protein>
<dbReference type="AlphaFoldDB" id="A0A346E0V8"/>
<sequence>MTHLKIEKLLYKSFKYNILPTGILIFGSEGCGHFKLGVKLIKFFFKKDILKQNFLPHPDILFMYPLPKEKNKIDEIFIKFLVKKPYASLFNWKKEINSENIDLKISLFQVEYILKIINIKPYELSHKIVIIWMSEYLNISANKKLLKILYSPIKNVIFVFISENENFFINNFKSLVYRINLNTIYNYNIKPIEIQLKKNLIRKLIVINILKICDTNKSYKYYYYKYYNIEHYDLFDKSLKKNFIVWMRLLFGLKNKIDLLFKWCSNINLWSRDKKKMFLLFSLEIFRIAHRYNYDKNYMNPFWYAKNFNWKNFCKYINTKKVSFINKLITEVIEGIENFLIFWFSILDLSFNLNKILY</sequence>
<dbReference type="EMBL" id="CP028359">
    <property type="protein sequence ID" value="AXN02613.1"/>
    <property type="molecule type" value="Genomic_DNA"/>
</dbReference>
<accession>A0A346E0V8</accession>
<organism evidence="1 2">
    <name type="scientific">Candidatus Karelsulcia muelleri</name>
    <dbReference type="NCBI Taxonomy" id="336810"/>
    <lineage>
        <taxon>Bacteria</taxon>
        <taxon>Pseudomonadati</taxon>
        <taxon>Bacteroidota</taxon>
        <taxon>Flavobacteriia</taxon>
        <taxon>Flavobacteriales</taxon>
        <taxon>Candidatus Karelsulcia</taxon>
    </lineage>
</organism>
<evidence type="ECO:0000313" key="1">
    <source>
        <dbReference type="EMBL" id="AXN02613.1"/>
    </source>
</evidence>
<dbReference type="Proteomes" id="UP000257017">
    <property type="component" value="Chromosome"/>
</dbReference>
<dbReference type="SUPFAM" id="SSF52540">
    <property type="entry name" value="P-loop containing nucleoside triphosphate hydrolases"/>
    <property type="match status" value="1"/>
</dbReference>
<name>A0A346E0V8_9FLAO</name>
<reference evidence="1 2" key="1">
    <citation type="submission" date="2018-03" db="EMBL/GenBank/DDBJ databases">
        <title>A parallel universe: an anciently diverged bacterial symbiosis in a Hawaiian planthopper (Hemiptera: Cixiidae) reveals rearranged nutritional responsibilities.</title>
        <authorList>
            <person name="Bennett G."/>
            <person name="Mao M."/>
        </authorList>
    </citation>
    <scope>NUCLEOTIDE SEQUENCE [LARGE SCALE GENOMIC DNA]</scope>
    <source>
        <strain evidence="1 2">OLIH</strain>
    </source>
</reference>
<proteinExistence type="predicted"/>
<gene>
    <name evidence="1" type="ORF">C9I73_073</name>
</gene>